<keyword evidence="2 5" id="KW-0812">Transmembrane</keyword>
<protein>
    <recommendedName>
        <fullName evidence="6">O-antigen ligase-related domain-containing protein</fullName>
    </recommendedName>
</protein>
<evidence type="ECO:0000259" key="6">
    <source>
        <dbReference type="Pfam" id="PF04932"/>
    </source>
</evidence>
<feature type="transmembrane region" description="Helical" evidence="5">
    <location>
        <begin position="18"/>
        <end position="34"/>
    </location>
</feature>
<evidence type="ECO:0000313" key="7">
    <source>
        <dbReference type="EMBL" id="VAX20411.1"/>
    </source>
</evidence>
<evidence type="ECO:0000256" key="1">
    <source>
        <dbReference type="ARBA" id="ARBA00004141"/>
    </source>
</evidence>
<feature type="transmembrane region" description="Helical" evidence="5">
    <location>
        <begin position="389"/>
        <end position="409"/>
    </location>
</feature>
<feature type="transmembrane region" description="Helical" evidence="5">
    <location>
        <begin position="446"/>
        <end position="466"/>
    </location>
</feature>
<feature type="transmembrane region" description="Helical" evidence="5">
    <location>
        <begin position="246"/>
        <end position="267"/>
    </location>
</feature>
<dbReference type="AlphaFoldDB" id="A0A3B1C0Y1"/>
<name>A0A3B1C0Y1_9ZZZZ</name>
<dbReference type="PANTHER" id="PTHR37422">
    <property type="entry name" value="TEICHURONIC ACID BIOSYNTHESIS PROTEIN TUAE"/>
    <property type="match status" value="1"/>
</dbReference>
<evidence type="ECO:0000256" key="3">
    <source>
        <dbReference type="ARBA" id="ARBA00022989"/>
    </source>
</evidence>
<organism evidence="7">
    <name type="scientific">hydrothermal vent metagenome</name>
    <dbReference type="NCBI Taxonomy" id="652676"/>
    <lineage>
        <taxon>unclassified sequences</taxon>
        <taxon>metagenomes</taxon>
        <taxon>ecological metagenomes</taxon>
    </lineage>
</organism>
<dbReference type="PANTHER" id="PTHR37422:SF23">
    <property type="entry name" value="TEICHURONIC ACID BIOSYNTHESIS PROTEIN TUAE"/>
    <property type="match status" value="1"/>
</dbReference>
<feature type="transmembrane region" description="Helical" evidence="5">
    <location>
        <begin position="301"/>
        <end position="318"/>
    </location>
</feature>
<feature type="transmembrane region" description="Helical" evidence="5">
    <location>
        <begin position="40"/>
        <end position="61"/>
    </location>
</feature>
<keyword evidence="3 5" id="KW-1133">Transmembrane helix</keyword>
<gene>
    <name evidence="7" type="ORF">MNBD_NITROSPINAE01-1931</name>
</gene>
<feature type="transmembrane region" description="Helical" evidence="5">
    <location>
        <begin position="160"/>
        <end position="188"/>
    </location>
</feature>
<feature type="transmembrane region" description="Helical" evidence="5">
    <location>
        <begin position="421"/>
        <end position="440"/>
    </location>
</feature>
<sequence length="474" mass="53524">MNFQVPSGPSRDKEENQLLYYAFLCLIVWAPLPLGSNRQWAWSLLEIITFCIFSAWLIGFIRQSVKTPPLLKTLKLPLILLASWLLFMLLQAVPYPVTLLKYLSLSTYETFAYTTENLKYAPLSLDQGATVDEFLKCSSYVIIFFLTIILVTTRKRLKTLAYTIVIVGAVEAAYGLLNTLSGVEYVWWMPKEYYKGYVTGTFINRNHFAGYLEMVIPVGIGLLMASQKKLKYFPNWQSKVRHVVTFILEARGRLLLYIMLMFSAIFLTASRGGVVALFVALTLLFLVTLFVRGLKNQELRFLLFMLAVALVAGLWLGLGDLPDRYSAADSQLAGRTSIWEPALALFGDYLYFGTGAGTFPYVFPLYQDSSQGGYYSHAHNDYLELLGDYGLVGSVLLVTPIVILLFKILKGYIKRHDPLMRGMLFASLTGTLAMLIHATIDFNFHIPANSLYFYVLLGMGIVATTLRENRRSVI</sequence>
<dbReference type="Pfam" id="PF04932">
    <property type="entry name" value="Wzy_C"/>
    <property type="match status" value="1"/>
</dbReference>
<accession>A0A3B1C0Y1</accession>
<feature type="domain" description="O-antigen ligase-related" evidence="6">
    <location>
        <begin position="257"/>
        <end position="398"/>
    </location>
</feature>
<evidence type="ECO:0000256" key="2">
    <source>
        <dbReference type="ARBA" id="ARBA00022692"/>
    </source>
</evidence>
<keyword evidence="4 5" id="KW-0472">Membrane</keyword>
<feature type="transmembrane region" description="Helical" evidence="5">
    <location>
        <begin position="133"/>
        <end position="153"/>
    </location>
</feature>
<feature type="transmembrane region" description="Helical" evidence="5">
    <location>
        <begin position="273"/>
        <end position="294"/>
    </location>
</feature>
<feature type="transmembrane region" description="Helical" evidence="5">
    <location>
        <begin position="73"/>
        <end position="93"/>
    </location>
</feature>
<dbReference type="EMBL" id="UOGC01000104">
    <property type="protein sequence ID" value="VAX20411.1"/>
    <property type="molecule type" value="Genomic_DNA"/>
</dbReference>
<dbReference type="InterPro" id="IPR007016">
    <property type="entry name" value="O-antigen_ligase-rel_domated"/>
</dbReference>
<dbReference type="InterPro" id="IPR051533">
    <property type="entry name" value="WaaL-like"/>
</dbReference>
<proteinExistence type="predicted"/>
<dbReference type="GO" id="GO:0016020">
    <property type="term" value="C:membrane"/>
    <property type="evidence" value="ECO:0007669"/>
    <property type="project" value="UniProtKB-SubCell"/>
</dbReference>
<evidence type="ECO:0000256" key="4">
    <source>
        <dbReference type="ARBA" id="ARBA00023136"/>
    </source>
</evidence>
<feature type="transmembrane region" description="Helical" evidence="5">
    <location>
        <begin position="208"/>
        <end position="225"/>
    </location>
</feature>
<reference evidence="7" key="1">
    <citation type="submission" date="2018-06" db="EMBL/GenBank/DDBJ databases">
        <authorList>
            <person name="Zhirakovskaya E."/>
        </authorList>
    </citation>
    <scope>NUCLEOTIDE SEQUENCE</scope>
</reference>
<evidence type="ECO:0000256" key="5">
    <source>
        <dbReference type="SAM" id="Phobius"/>
    </source>
</evidence>
<comment type="subcellular location">
    <subcellularLocation>
        <location evidence="1">Membrane</location>
        <topology evidence="1">Multi-pass membrane protein</topology>
    </subcellularLocation>
</comment>